<dbReference type="AlphaFoldDB" id="A0A1X2H515"/>
<keyword evidence="4" id="KW-1185">Reference proteome</keyword>
<keyword evidence="2" id="KW-1133">Transmembrane helix</keyword>
<dbReference type="OMA" id="RYSIQQY"/>
<dbReference type="OrthoDB" id="2272443at2759"/>
<feature type="compositionally biased region" description="Polar residues" evidence="1">
    <location>
        <begin position="10"/>
        <end position="32"/>
    </location>
</feature>
<protein>
    <submittedName>
        <fullName evidence="3">Uncharacterized protein</fullName>
    </submittedName>
</protein>
<feature type="region of interest" description="Disordered" evidence="1">
    <location>
        <begin position="1"/>
        <end position="43"/>
    </location>
</feature>
<dbReference type="InParanoid" id="A0A1X2H515"/>
<reference evidence="3 4" key="1">
    <citation type="submission" date="2016-07" db="EMBL/GenBank/DDBJ databases">
        <title>Pervasive Adenine N6-methylation of Active Genes in Fungi.</title>
        <authorList>
            <consortium name="DOE Joint Genome Institute"/>
            <person name="Mondo S.J."/>
            <person name="Dannebaum R.O."/>
            <person name="Kuo R.C."/>
            <person name="Labutti K."/>
            <person name="Haridas S."/>
            <person name="Kuo A."/>
            <person name="Salamov A."/>
            <person name="Ahrendt S.R."/>
            <person name="Lipzen A."/>
            <person name="Sullivan W."/>
            <person name="Andreopoulos W.B."/>
            <person name="Clum A."/>
            <person name="Lindquist E."/>
            <person name="Daum C."/>
            <person name="Ramamoorthy G.K."/>
            <person name="Gryganskyi A."/>
            <person name="Culley D."/>
            <person name="Magnuson J.K."/>
            <person name="James T.Y."/>
            <person name="O'Malley M.A."/>
            <person name="Stajich J.E."/>
            <person name="Spatafora J.W."/>
            <person name="Visel A."/>
            <person name="Grigoriev I.V."/>
        </authorList>
    </citation>
    <scope>NUCLEOTIDE SEQUENCE [LARGE SCALE GENOMIC DNA]</scope>
    <source>
        <strain evidence="3 4">NRRL 2496</strain>
    </source>
</reference>
<evidence type="ECO:0000256" key="1">
    <source>
        <dbReference type="SAM" id="MobiDB-lite"/>
    </source>
</evidence>
<organism evidence="3 4">
    <name type="scientific">Syncephalastrum racemosum</name>
    <name type="common">Filamentous fungus</name>
    <dbReference type="NCBI Taxonomy" id="13706"/>
    <lineage>
        <taxon>Eukaryota</taxon>
        <taxon>Fungi</taxon>
        <taxon>Fungi incertae sedis</taxon>
        <taxon>Mucoromycota</taxon>
        <taxon>Mucoromycotina</taxon>
        <taxon>Mucoromycetes</taxon>
        <taxon>Mucorales</taxon>
        <taxon>Syncephalastraceae</taxon>
        <taxon>Syncephalastrum</taxon>
    </lineage>
</organism>
<proteinExistence type="predicted"/>
<dbReference type="Proteomes" id="UP000242180">
    <property type="component" value="Unassembled WGS sequence"/>
</dbReference>
<comment type="caution">
    <text evidence="3">The sequence shown here is derived from an EMBL/GenBank/DDBJ whole genome shotgun (WGS) entry which is preliminary data.</text>
</comment>
<gene>
    <name evidence="3" type="ORF">BCR43DRAFT_379411</name>
</gene>
<dbReference type="EMBL" id="MCGN01000009">
    <property type="protein sequence ID" value="ORY93493.1"/>
    <property type="molecule type" value="Genomic_DNA"/>
</dbReference>
<evidence type="ECO:0000313" key="4">
    <source>
        <dbReference type="Proteomes" id="UP000242180"/>
    </source>
</evidence>
<evidence type="ECO:0000313" key="3">
    <source>
        <dbReference type="EMBL" id="ORY93493.1"/>
    </source>
</evidence>
<keyword evidence="2" id="KW-0472">Membrane</keyword>
<keyword evidence="2" id="KW-0812">Transmembrane</keyword>
<evidence type="ECO:0000256" key="2">
    <source>
        <dbReference type="SAM" id="Phobius"/>
    </source>
</evidence>
<accession>A0A1X2H515</accession>
<sequence length="135" mass="14983">MRMLKKRNSKQVLFTLPSSRKASYHQEPQSPLLQPGSKDPPSYDSLYLTIPPQQALRATRLGYGATASSSYSIGPSRVCFPETNRSPFFHRLAAAIFVAATISSAVMLLLWQLQNLTAPDEPDRPWFDPDAMATA</sequence>
<name>A0A1X2H515_SYNRA</name>
<feature type="transmembrane region" description="Helical" evidence="2">
    <location>
        <begin position="92"/>
        <end position="113"/>
    </location>
</feature>